<proteinExistence type="predicted"/>
<evidence type="ECO:0000256" key="1">
    <source>
        <dbReference type="ARBA" id="ARBA00001946"/>
    </source>
</evidence>
<dbReference type="PANTHER" id="PTHR13794">
    <property type="entry name" value="ENOLASE SUPERFAMILY, MANDELATE RACEMASE"/>
    <property type="match status" value="1"/>
</dbReference>
<protein>
    <submittedName>
        <fullName evidence="5">Mandelate racemase</fullName>
    </submittedName>
</protein>
<dbReference type="Gene3D" id="3.30.390.10">
    <property type="entry name" value="Enolase-like, N-terminal domain"/>
    <property type="match status" value="1"/>
</dbReference>
<dbReference type="InterPro" id="IPR029017">
    <property type="entry name" value="Enolase-like_N"/>
</dbReference>
<sequence>MRIDDASITLFRWDDIPPAQYGDRNPAAGGSELGLLELRTDAGITGRAFLGASFRSARLDVEGLVRHLLPLLRGENPLEREKLFARLHGMRRAVTLRAIGCCDVALWDIAGQAAGLPLHALMGGFRRSIPAYASSSTLASEEAYPDQVHMLKAKGFRAYKIHPPKGGLEATIRVCHAVRKAAGDEMVLMIDPAGMFRFPDAVRLGRVLEELRFHWYEDPLSEDDLHNYPLLRQKIDVPILATEYASGGFEMMGSWIERGATDYLRGDVAVKGGLTPCLKAAHLAEAFAKTFEVHHGGNSWNNVAQLHLIMAIRNTEYFEVLLPEGAQKYGLLRDIEVDAEGLVHAWDAPGVGAEPDMDLIRAKTTAVLR</sequence>
<dbReference type="Pfam" id="PF13378">
    <property type="entry name" value="MR_MLE_C"/>
    <property type="match status" value="1"/>
</dbReference>
<dbReference type="InterPro" id="IPR013342">
    <property type="entry name" value="Mandelate_racemase_C"/>
</dbReference>
<dbReference type="InterPro" id="IPR036849">
    <property type="entry name" value="Enolase-like_C_sf"/>
</dbReference>
<dbReference type="Proteomes" id="UP001196565">
    <property type="component" value="Unassembled WGS sequence"/>
</dbReference>
<gene>
    <name evidence="5" type="ORF">KPL78_18950</name>
</gene>
<dbReference type="InterPro" id="IPR029065">
    <property type="entry name" value="Enolase_C-like"/>
</dbReference>
<dbReference type="Pfam" id="PF02746">
    <property type="entry name" value="MR_MLE_N"/>
    <property type="match status" value="1"/>
</dbReference>
<dbReference type="Gene3D" id="3.20.20.120">
    <property type="entry name" value="Enolase-like C-terminal domain"/>
    <property type="match status" value="1"/>
</dbReference>
<dbReference type="SUPFAM" id="SSF51604">
    <property type="entry name" value="Enolase C-terminal domain-like"/>
    <property type="match status" value="1"/>
</dbReference>
<organism evidence="5 6">
    <name type="scientific">Roseomonas alba</name>
    <dbReference type="NCBI Taxonomy" id="2846776"/>
    <lineage>
        <taxon>Bacteria</taxon>
        <taxon>Pseudomonadati</taxon>
        <taxon>Pseudomonadota</taxon>
        <taxon>Alphaproteobacteria</taxon>
        <taxon>Acetobacterales</taxon>
        <taxon>Roseomonadaceae</taxon>
        <taxon>Roseomonas</taxon>
    </lineage>
</organism>
<keyword evidence="3" id="KW-0460">Magnesium</keyword>
<dbReference type="InterPro" id="IPR046945">
    <property type="entry name" value="RHMD-like"/>
</dbReference>
<dbReference type="RefSeq" id="WP_219764532.1">
    <property type="nucleotide sequence ID" value="NZ_JAHYBZ010000006.1"/>
</dbReference>
<feature type="domain" description="Mandelate racemase/muconate lactonizing enzyme C-terminal" evidence="4">
    <location>
        <begin position="141"/>
        <end position="238"/>
    </location>
</feature>
<dbReference type="InterPro" id="IPR013341">
    <property type="entry name" value="Mandelate_racemase_N_dom"/>
</dbReference>
<comment type="cofactor">
    <cofactor evidence="1">
        <name>Mg(2+)</name>
        <dbReference type="ChEBI" id="CHEBI:18420"/>
    </cofactor>
</comment>
<dbReference type="SUPFAM" id="SSF54826">
    <property type="entry name" value="Enolase N-terminal domain-like"/>
    <property type="match status" value="1"/>
</dbReference>
<dbReference type="PANTHER" id="PTHR13794:SF58">
    <property type="entry name" value="MITOCHONDRIAL ENOLASE SUPERFAMILY MEMBER 1"/>
    <property type="match status" value="1"/>
</dbReference>
<evidence type="ECO:0000259" key="4">
    <source>
        <dbReference type="SMART" id="SM00922"/>
    </source>
</evidence>
<evidence type="ECO:0000313" key="6">
    <source>
        <dbReference type="Proteomes" id="UP001196565"/>
    </source>
</evidence>
<keyword evidence="2" id="KW-0479">Metal-binding</keyword>
<evidence type="ECO:0000256" key="2">
    <source>
        <dbReference type="ARBA" id="ARBA00022723"/>
    </source>
</evidence>
<reference evidence="5 6" key="1">
    <citation type="submission" date="2021-07" db="EMBL/GenBank/DDBJ databases">
        <authorList>
            <person name="So Y."/>
        </authorList>
    </citation>
    <scope>NUCLEOTIDE SEQUENCE [LARGE SCALE GENOMIC DNA]</scope>
    <source>
        <strain evidence="5 6">HJA6</strain>
    </source>
</reference>
<dbReference type="EMBL" id="JAHYBZ010000006">
    <property type="protein sequence ID" value="MBW6399946.1"/>
    <property type="molecule type" value="Genomic_DNA"/>
</dbReference>
<accession>A0ABS7ACC1</accession>
<evidence type="ECO:0000313" key="5">
    <source>
        <dbReference type="EMBL" id="MBW6399946.1"/>
    </source>
</evidence>
<keyword evidence="6" id="KW-1185">Reference proteome</keyword>
<name>A0ABS7ACC1_9PROT</name>
<dbReference type="SMART" id="SM00922">
    <property type="entry name" value="MR_MLE"/>
    <property type="match status" value="1"/>
</dbReference>
<evidence type="ECO:0000256" key="3">
    <source>
        <dbReference type="ARBA" id="ARBA00022842"/>
    </source>
</evidence>
<dbReference type="SFLD" id="SFLDS00001">
    <property type="entry name" value="Enolase"/>
    <property type="match status" value="1"/>
</dbReference>
<comment type="caution">
    <text evidence="5">The sequence shown here is derived from an EMBL/GenBank/DDBJ whole genome shotgun (WGS) entry which is preliminary data.</text>
</comment>
<dbReference type="SFLD" id="SFLDG00179">
    <property type="entry name" value="mandelate_racemase"/>
    <property type="match status" value="1"/>
</dbReference>